<gene>
    <name evidence="2" type="ORF">BJY28_003096</name>
</gene>
<feature type="transmembrane region" description="Helical" evidence="1">
    <location>
        <begin position="155"/>
        <end position="175"/>
    </location>
</feature>
<dbReference type="RefSeq" id="WP_179463791.1">
    <property type="nucleotide sequence ID" value="NZ_JACBZX010000001.1"/>
</dbReference>
<accession>A0A852X881</accession>
<feature type="transmembrane region" description="Helical" evidence="1">
    <location>
        <begin position="254"/>
        <end position="275"/>
    </location>
</feature>
<dbReference type="GO" id="GO:0008233">
    <property type="term" value="F:peptidase activity"/>
    <property type="evidence" value="ECO:0007669"/>
    <property type="project" value="InterPro"/>
</dbReference>
<dbReference type="Proteomes" id="UP000592181">
    <property type="component" value="Unassembled WGS sequence"/>
</dbReference>
<organism evidence="2 3">
    <name type="scientific">Janibacter alkaliphilus</name>
    <dbReference type="NCBI Taxonomy" id="1069963"/>
    <lineage>
        <taxon>Bacteria</taxon>
        <taxon>Bacillati</taxon>
        <taxon>Actinomycetota</taxon>
        <taxon>Actinomycetes</taxon>
        <taxon>Micrococcales</taxon>
        <taxon>Intrasporangiaceae</taxon>
        <taxon>Janibacter</taxon>
    </lineage>
</organism>
<proteinExistence type="predicted"/>
<keyword evidence="3" id="KW-1185">Reference proteome</keyword>
<feature type="transmembrane region" description="Helical" evidence="1">
    <location>
        <begin position="50"/>
        <end position="68"/>
    </location>
</feature>
<dbReference type="InterPro" id="IPR026898">
    <property type="entry name" value="PrsW"/>
</dbReference>
<dbReference type="PANTHER" id="PTHR36844:SF1">
    <property type="entry name" value="PROTEASE PRSW"/>
    <property type="match status" value="1"/>
</dbReference>
<evidence type="ECO:0000313" key="2">
    <source>
        <dbReference type="EMBL" id="NYG38627.1"/>
    </source>
</evidence>
<sequence length="379" mass="41215">MYTPQPLGNPTSRPVLRTYVLGALVVVGSLLAALVFAVLFGFGYGIRTTLMAAVLALIPLAFVLPVFIWLDRYEAEPWRYLVSAFLYGALGSTLLALVVNTVGGSVLVGYTTPESAETLSAVLIAPLSEETFKGAFLLLVLLVRRRHFNGIVDGVVYAGIVAGGFAFTENILYFARVYTETGAIVDTLIVFGFRGTSLFLHPIFTSMTGIGVGMAATSRSWGVRIIAPFLGWCLAVLLHGLWNLSASTGTFAGLVVGYGTGFVVFVAYIAFIIWARQREGKIIGQQLTAYVDAGWLTPGEVAMLASTGERRRARGWARRSGGSGAVRSMRAFQDMASELALLRARMQRRTPDQQTLEHERALLEWLTLRRQQFSGRSIG</sequence>
<dbReference type="EMBL" id="JACBZX010000001">
    <property type="protein sequence ID" value="NYG38627.1"/>
    <property type="molecule type" value="Genomic_DNA"/>
</dbReference>
<feature type="transmembrane region" description="Helical" evidence="1">
    <location>
        <begin position="20"/>
        <end position="44"/>
    </location>
</feature>
<evidence type="ECO:0000313" key="3">
    <source>
        <dbReference type="Proteomes" id="UP000592181"/>
    </source>
</evidence>
<feature type="transmembrane region" description="Helical" evidence="1">
    <location>
        <begin position="221"/>
        <end position="242"/>
    </location>
</feature>
<feature type="transmembrane region" description="Helical" evidence="1">
    <location>
        <begin position="119"/>
        <end position="143"/>
    </location>
</feature>
<dbReference type="Pfam" id="PF13367">
    <property type="entry name" value="PrsW-protease"/>
    <property type="match status" value="1"/>
</dbReference>
<keyword evidence="1" id="KW-1133">Transmembrane helix</keyword>
<keyword evidence="1" id="KW-0812">Transmembrane</keyword>
<reference evidence="2 3" key="1">
    <citation type="submission" date="2020-07" db="EMBL/GenBank/DDBJ databases">
        <title>Sequencing the genomes of 1000 actinobacteria strains.</title>
        <authorList>
            <person name="Klenk H.-P."/>
        </authorList>
    </citation>
    <scope>NUCLEOTIDE SEQUENCE [LARGE SCALE GENOMIC DNA]</scope>
    <source>
        <strain evidence="2 3">DSM 24723</strain>
    </source>
</reference>
<keyword evidence="1" id="KW-0472">Membrane</keyword>
<feature type="transmembrane region" description="Helical" evidence="1">
    <location>
        <begin position="80"/>
        <end position="99"/>
    </location>
</feature>
<dbReference type="PANTHER" id="PTHR36844">
    <property type="entry name" value="PROTEASE PRSW"/>
    <property type="match status" value="1"/>
</dbReference>
<name>A0A852X881_9MICO</name>
<protein>
    <submittedName>
        <fullName evidence="2">RsiW-degrading membrane proteinase PrsW (M82 family)</fullName>
    </submittedName>
</protein>
<comment type="caution">
    <text evidence="2">The sequence shown here is derived from an EMBL/GenBank/DDBJ whole genome shotgun (WGS) entry which is preliminary data.</text>
</comment>
<evidence type="ECO:0000256" key="1">
    <source>
        <dbReference type="SAM" id="Phobius"/>
    </source>
</evidence>
<dbReference type="AlphaFoldDB" id="A0A852X881"/>